<dbReference type="AlphaFoldDB" id="A0A0X3PY79"/>
<dbReference type="FunFam" id="1.10.760.10:FF:000002">
    <property type="entry name" value="Cytochrome c1, heme protein"/>
    <property type="match status" value="1"/>
</dbReference>
<keyword evidence="8" id="KW-0999">Mitochondrion inner membrane</keyword>
<evidence type="ECO:0000256" key="4">
    <source>
        <dbReference type="ARBA" id="ARBA00022617"/>
    </source>
</evidence>
<dbReference type="GO" id="GO:0046872">
    <property type="term" value="F:metal ion binding"/>
    <property type="evidence" value="ECO:0007669"/>
    <property type="project" value="UniProtKB-KW"/>
</dbReference>
<dbReference type="SUPFAM" id="SSF46626">
    <property type="entry name" value="Cytochrome c"/>
    <property type="match status" value="1"/>
</dbReference>
<sequence>MVCLFESTTVLYTCGKMSAGGQGFFTRFLGHFRPKRSGWRTGCYRALAVVGATAVGAAILATPVLATELVAHPTKLPWPQNGLLASHDHAALRRGYQVYKQVCAACHSMKFLSYRQLVGHVLTEEEAKADSAEILVEDGPDDMGKMFQRPGRLSDLLPSPYPNAEAARAANGGALPPDLTFIARARHGFEDYIFHLLTGFCDPPPGRKLDENQYYNPYFPGGALGMAPPLYDEAIEYEDGTPATVSQMAKDVVCYLSWSSERNHDKRKRVLFKAVILLAIGSVLAGIYKRKKWANIKTRKLMYKNRPVPKDL</sequence>
<keyword evidence="5" id="KW-0679">Respiratory chain</keyword>
<evidence type="ECO:0000256" key="3">
    <source>
        <dbReference type="ARBA" id="ARBA00022448"/>
    </source>
</evidence>
<evidence type="ECO:0000256" key="11">
    <source>
        <dbReference type="ARBA" id="ARBA00023004"/>
    </source>
</evidence>
<dbReference type="PRINTS" id="PR00603">
    <property type="entry name" value="CYTOCHROMEC1"/>
</dbReference>
<evidence type="ECO:0000259" key="16">
    <source>
        <dbReference type="PROSITE" id="PS51007"/>
    </source>
</evidence>
<dbReference type="PANTHER" id="PTHR10266">
    <property type="entry name" value="CYTOCHROME C1"/>
    <property type="match status" value="1"/>
</dbReference>
<reference evidence="17" key="1">
    <citation type="submission" date="2016-01" db="EMBL/GenBank/DDBJ databases">
        <title>Reference transcriptome for the parasite Schistocephalus solidus: insights into the molecular evolution of parasitism.</title>
        <authorList>
            <person name="Hebert F.O."/>
            <person name="Grambauer S."/>
            <person name="Barber I."/>
            <person name="Landry C.R."/>
            <person name="Aubin-Horth N."/>
        </authorList>
    </citation>
    <scope>NUCLEOTIDE SEQUENCE</scope>
</reference>
<evidence type="ECO:0000256" key="2">
    <source>
        <dbReference type="ARBA" id="ARBA00006488"/>
    </source>
</evidence>
<comment type="subcellular location">
    <subcellularLocation>
        <location evidence="1">Mitochondrion inner membrane</location>
    </subcellularLocation>
</comment>
<accession>A0A0X3PY79</accession>
<dbReference type="Gene3D" id="1.10.760.10">
    <property type="entry name" value="Cytochrome c-like domain"/>
    <property type="match status" value="1"/>
</dbReference>
<comment type="cofactor">
    <cofactor evidence="14">
        <name>heme c</name>
        <dbReference type="ChEBI" id="CHEBI:61717"/>
    </cofactor>
    <text evidence="14">Binds 1 heme c group covalently per subunit.</text>
</comment>
<keyword evidence="7 14" id="KW-0479">Metal-binding</keyword>
<dbReference type="PROSITE" id="PS51007">
    <property type="entry name" value="CYTC"/>
    <property type="match status" value="1"/>
</dbReference>
<evidence type="ECO:0000256" key="14">
    <source>
        <dbReference type="PIRSR" id="PIRSR602326-1"/>
    </source>
</evidence>
<keyword evidence="4 14" id="KW-0349">Heme</keyword>
<evidence type="ECO:0000256" key="12">
    <source>
        <dbReference type="ARBA" id="ARBA00023128"/>
    </source>
</evidence>
<dbReference type="GO" id="GO:0005743">
    <property type="term" value="C:mitochondrial inner membrane"/>
    <property type="evidence" value="ECO:0007669"/>
    <property type="project" value="UniProtKB-SubCell"/>
</dbReference>
<keyword evidence="13 15" id="KW-0472">Membrane</keyword>
<dbReference type="GO" id="GO:0020037">
    <property type="term" value="F:heme binding"/>
    <property type="evidence" value="ECO:0007669"/>
    <property type="project" value="InterPro"/>
</dbReference>
<dbReference type="SUPFAM" id="SSF81496">
    <property type="entry name" value="Cytochrome c1 subunit of cytochrome bc1 complex (Ubiquinol-cytochrome c reductase), transmembrane anchor"/>
    <property type="match status" value="1"/>
</dbReference>
<dbReference type="GO" id="GO:0009055">
    <property type="term" value="F:electron transfer activity"/>
    <property type="evidence" value="ECO:0007669"/>
    <property type="project" value="InterPro"/>
</dbReference>
<keyword evidence="6 15" id="KW-0812">Transmembrane</keyword>
<evidence type="ECO:0000256" key="6">
    <source>
        <dbReference type="ARBA" id="ARBA00022692"/>
    </source>
</evidence>
<feature type="binding site" description="covalent" evidence="14">
    <location>
        <position position="103"/>
    </location>
    <ligand>
        <name>heme c</name>
        <dbReference type="ChEBI" id="CHEBI:61717"/>
    </ligand>
</feature>
<feature type="binding site" description="covalent" evidence="14">
    <location>
        <position position="106"/>
    </location>
    <ligand>
        <name>heme c</name>
        <dbReference type="ChEBI" id="CHEBI:61717"/>
    </ligand>
</feature>
<feature type="domain" description="Cytochrome c" evidence="16">
    <location>
        <begin position="90"/>
        <end position="242"/>
    </location>
</feature>
<name>A0A0X3PY79_SCHSO</name>
<keyword evidence="10 15" id="KW-1133">Transmembrane helix</keyword>
<dbReference type="InterPro" id="IPR002326">
    <property type="entry name" value="Cyt_c1"/>
</dbReference>
<dbReference type="PANTHER" id="PTHR10266:SF3">
    <property type="entry name" value="CYTOCHROME C1, HEME PROTEIN, MITOCHONDRIAL"/>
    <property type="match status" value="1"/>
</dbReference>
<feature type="binding site" description="covalent" evidence="14">
    <location>
        <position position="107"/>
    </location>
    <ligand>
        <name>heme c</name>
        <dbReference type="ChEBI" id="CHEBI:61717"/>
    </ligand>
</feature>
<proteinExistence type="inferred from homology"/>
<feature type="binding site" description="covalent" evidence="14">
    <location>
        <position position="226"/>
    </location>
    <ligand>
        <name>heme c</name>
        <dbReference type="ChEBI" id="CHEBI:61717"/>
    </ligand>
</feature>
<evidence type="ECO:0000256" key="15">
    <source>
        <dbReference type="SAM" id="Phobius"/>
    </source>
</evidence>
<feature type="transmembrane region" description="Helical" evidence="15">
    <location>
        <begin position="43"/>
        <end position="66"/>
    </location>
</feature>
<comment type="similarity">
    <text evidence="2">Belongs to the cytochrome c family.</text>
</comment>
<keyword evidence="9" id="KW-0249">Electron transport</keyword>
<evidence type="ECO:0000256" key="8">
    <source>
        <dbReference type="ARBA" id="ARBA00022792"/>
    </source>
</evidence>
<dbReference type="GO" id="GO:0006122">
    <property type="term" value="P:mitochondrial electron transport, ubiquinol to cytochrome c"/>
    <property type="evidence" value="ECO:0007669"/>
    <property type="project" value="TreeGrafter"/>
</dbReference>
<dbReference type="InterPro" id="IPR021157">
    <property type="entry name" value="Cyt_c1_TM_anchor_C"/>
</dbReference>
<dbReference type="InterPro" id="IPR036909">
    <property type="entry name" value="Cyt_c-like_dom_sf"/>
</dbReference>
<evidence type="ECO:0000256" key="10">
    <source>
        <dbReference type="ARBA" id="ARBA00022989"/>
    </source>
</evidence>
<feature type="transmembrane region" description="Helical" evidence="15">
    <location>
        <begin position="270"/>
        <end position="288"/>
    </location>
</feature>
<dbReference type="Pfam" id="PF02167">
    <property type="entry name" value="Cytochrom_C1"/>
    <property type="match status" value="1"/>
</dbReference>
<evidence type="ECO:0000256" key="5">
    <source>
        <dbReference type="ARBA" id="ARBA00022660"/>
    </source>
</evidence>
<organism evidence="17">
    <name type="scientific">Schistocephalus solidus</name>
    <name type="common">Tapeworm</name>
    <dbReference type="NCBI Taxonomy" id="70667"/>
    <lineage>
        <taxon>Eukaryota</taxon>
        <taxon>Metazoa</taxon>
        <taxon>Spiralia</taxon>
        <taxon>Lophotrochozoa</taxon>
        <taxon>Platyhelminthes</taxon>
        <taxon>Cestoda</taxon>
        <taxon>Eucestoda</taxon>
        <taxon>Diphyllobothriidea</taxon>
        <taxon>Diphyllobothriidae</taxon>
        <taxon>Schistocephalus</taxon>
    </lineage>
</organism>
<dbReference type="EMBL" id="GEEE01007095">
    <property type="protein sequence ID" value="JAP56130.1"/>
    <property type="molecule type" value="Transcribed_RNA"/>
</dbReference>
<evidence type="ECO:0000313" key="17">
    <source>
        <dbReference type="EMBL" id="JAP56130.1"/>
    </source>
</evidence>
<keyword evidence="11 14" id="KW-0408">Iron</keyword>
<evidence type="ECO:0000256" key="9">
    <source>
        <dbReference type="ARBA" id="ARBA00022982"/>
    </source>
</evidence>
<keyword evidence="3" id="KW-0813">Transport</keyword>
<evidence type="ECO:0000256" key="7">
    <source>
        <dbReference type="ARBA" id="ARBA00022723"/>
    </source>
</evidence>
<dbReference type="Gene3D" id="1.20.5.100">
    <property type="entry name" value="Cytochrome c1, transmembrane anchor, C-terminal"/>
    <property type="match status" value="1"/>
</dbReference>
<evidence type="ECO:0000256" key="13">
    <source>
        <dbReference type="ARBA" id="ARBA00023136"/>
    </source>
</evidence>
<gene>
    <name evidence="17" type="primary">CY1</name>
    <name evidence="17" type="ORF">TR141672</name>
</gene>
<protein>
    <submittedName>
        <fullName evidence="17">Cytochrome c1, heme protein</fullName>
    </submittedName>
</protein>
<evidence type="ECO:0000256" key="1">
    <source>
        <dbReference type="ARBA" id="ARBA00004273"/>
    </source>
</evidence>
<keyword evidence="12" id="KW-0496">Mitochondrion</keyword>
<dbReference type="InterPro" id="IPR009056">
    <property type="entry name" value="Cyt_c-like_dom"/>
</dbReference>